<reference evidence="2 3" key="1">
    <citation type="submission" date="2024-05" db="EMBL/GenBank/DDBJ databases">
        <title>Genetic variation in Jamaican populations of the coffee berry borer (Hypothenemus hampei).</title>
        <authorList>
            <person name="Errbii M."/>
            <person name="Myrie A."/>
        </authorList>
    </citation>
    <scope>NUCLEOTIDE SEQUENCE [LARGE SCALE GENOMIC DNA]</scope>
    <source>
        <strain evidence="2">JA-Hopewell-2020-01-JO</strain>
        <tissue evidence="2">Whole body</tissue>
    </source>
</reference>
<name>A0ABD1F6U9_HYPHA</name>
<dbReference type="EMBL" id="JBDJPC010000002">
    <property type="protein sequence ID" value="KAL1513315.1"/>
    <property type="molecule type" value="Genomic_DNA"/>
</dbReference>
<protein>
    <submittedName>
        <fullName evidence="2">Uncharacterized protein</fullName>
    </submittedName>
</protein>
<accession>A0ABD1F6U9</accession>
<dbReference type="Proteomes" id="UP001566132">
    <property type="component" value="Unassembled WGS sequence"/>
</dbReference>
<keyword evidence="1" id="KW-0732">Signal</keyword>
<dbReference type="Pfam" id="PF16984">
    <property type="entry name" value="Grp7_allergen"/>
    <property type="match status" value="1"/>
</dbReference>
<sequence length="256" mass="28438">MKTAFLILISATLAYTSQVQLKEGITPQRLPPVDISNNIVPSSNYDIEDIRFSGITANVTEYAYKILENIRTLIIRGGLDPLQLSPQYVSLFPVGYMNLTDGWVQDLSTITFSDSVIATYSVDTNILALTLPIEFETLLINYDYHTVITLLSFTGTCDAEISKVKLNLHLGFNFTDFHAFVDKADVKDSGNIIIKFTGLGLLDWIIDAMSDAALLLFHGVILSIVDLFIDKPVDDFVNQLNALIDEILNSTKTTVF</sequence>
<evidence type="ECO:0000313" key="3">
    <source>
        <dbReference type="Proteomes" id="UP001566132"/>
    </source>
</evidence>
<dbReference type="InterPro" id="IPR038602">
    <property type="entry name" value="Mite_allergen_7_sf"/>
</dbReference>
<comment type="caution">
    <text evidence="2">The sequence shown here is derived from an EMBL/GenBank/DDBJ whole genome shotgun (WGS) entry which is preliminary data.</text>
</comment>
<dbReference type="Gene3D" id="3.15.10.50">
    <property type="match status" value="1"/>
</dbReference>
<evidence type="ECO:0000256" key="1">
    <source>
        <dbReference type="SAM" id="SignalP"/>
    </source>
</evidence>
<dbReference type="InterPro" id="IPR020234">
    <property type="entry name" value="Mite_allergen_group-7"/>
</dbReference>
<feature type="signal peptide" evidence="1">
    <location>
        <begin position="1"/>
        <end position="16"/>
    </location>
</feature>
<keyword evidence="3" id="KW-1185">Reference proteome</keyword>
<proteinExistence type="predicted"/>
<organism evidence="2 3">
    <name type="scientific">Hypothenemus hampei</name>
    <name type="common">Coffee berry borer</name>
    <dbReference type="NCBI Taxonomy" id="57062"/>
    <lineage>
        <taxon>Eukaryota</taxon>
        <taxon>Metazoa</taxon>
        <taxon>Ecdysozoa</taxon>
        <taxon>Arthropoda</taxon>
        <taxon>Hexapoda</taxon>
        <taxon>Insecta</taxon>
        <taxon>Pterygota</taxon>
        <taxon>Neoptera</taxon>
        <taxon>Endopterygota</taxon>
        <taxon>Coleoptera</taxon>
        <taxon>Polyphaga</taxon>
        <taxon>Cucujiformia</taxon>
        <taxon>Curculionidae</taxon>
        <taxon>Scolytinae</taxon>
        <taxon>Hypothenemus</taxon>
    </lineage>
</organism>
<feature type="chain" id="PRO_5044774733" evidence="1">
    <location>
        <begin position="17"/>
        <end position="256"/>
    </location>
</feature>
<gene>
    <name evidence="2" type="ORF">ABEB36_002737</name>
</gene>
<dbReference type="AlphaFoldDB" id="A0ABD1F6U9"/>
<evidence type="ECO:0000313" key="2">
    <source>
        <dbReference type="EMBL" id="KAL1513315.1"/>
    </source>
</evidence>